<name>A0A8C8A2B1_9TELE</name>
<feature type="transmembrane region" description="Helical" evidence="12">
    <location>
        <begin position="203"/>
        <end position="224"/>
    </location>
</feature>
<feature type="transmembrane region" description="Helical" evidence="12">
    <location>
        <begin position="454"/>
        <end position="473"/>
    </location>
</feature>
<reference evidence="15" key="1">
    <citation type="submission" date="2025-08" db="UniProtKB">
        <authorList>
            <consortium name="Ensembl"/>
        </authorList>
    </citation>
    <scope>IDENTIFICATION</scope>
</reference>
<dbReference type="InterPro" id="IPR018491">
    <property type="entry name" value="SLC12_C"/>
</dbReference>
<evidence type="ECO:0000256" key="6">
    <source>
        <dbReference type="ARBA" id="ARBA00022475"/>
    </source>
</evidence>
<dbReference type="Gene3D" id="1.20.1740.10">
    <property type="entry name" value="Amino acid/polyamine transporter I"/>
    <property type="match status" value="1"/>
</dbReference>
<feature type="transmembrane region" description="Helical" evidence="12">
    <location>
        <begin position="479"/>
        <end position="497"/>
    </location>
</feature>
<evidence type="ECO:0000256" key="11">
    <source>
        <dbReference type="ARBA" id="ARBA00023228"/>
    </source>
</evidence>
<keyword evidence="10" id="KW-0325">Glycoprotein</keyword>
<dbReference type="GeneTree" id="ENSGT00940000159400"/>
<feature type="transmembrane region" description="Helical" evidence="12">
    <location>
        <begin position="350"/>
        <end position="373"/>
    </location>
</feature>
<accession>A0A8C8A2B1</accession>
<dbReference type="GO" id="GO:0005765">
    <property type="term" value="C:lysosomal membrane"/>
    <property type="evidence" value="ECO:0007669"/>
    <property type="project" value="UniProtKB-SubCell"/>
</dbReference>
<protein>
    <recommendedName>
        <fullName evidence="4">Solute carrier family 12 member 9</fullName>
    </recommendedName>
</protein>
<evidence type="ECO:0000256" key="5">
    <source>
        <dbReference type="ARBA" id="ARBA00022448"/>
    </source>
</evidence>
<evidence type="ECO:0000313" key="15">
    <source>
        <dbReference type="Ensembl" id="ENSOSIP00000050914.1"/>
    </source>
</evidence>
<feature type="transmembrane region" description="Helical" evidence="12">
    <location>
        <begin position="82"/>
        <end position="107"/>
    </location>
</feature>
<feature type="domain" description="SLC12A transporter C-terminal" evidence="14">
    <location>
        <begin position="549"/>
        <end position="635"/>
    </location>
</feature>
<feature type="transmembrane region" description="Helical" evidence="12">
    <location>
        <begin position="128"/>
        <end position="148"/>
    </location>
</feature>
<dbReference type="InterPro" id="IPR004841">
    <property type="entry name" value="AA-permease/SLC12A_dom"/>
</dbReference>
<dbReference type="AlphaFoldDB" id="A0A8C8A2B1"/>
<evidence type="ECO:0000256" key="3">
    <source>
        <dbReference type="ARBA" id="ARBA00010593"/>
    </source>
</evidence>
<dbReference type="FunFam" id="1.20.1740.10:FF:000013">
    <property type="entry name" value="Solute carrier family 12 member"/>
    <property type="match status" value="1"/>
</dbReference>
<evidence type="ECO:0000256" key="8">
    <source>
        <dbReference type="ARBA" id="ARBA00022989"/>
    </source>
</evidence>
<dbReference type="InterPro" id="IPR004842">
    <property type="entry name" value="SLC12A_fam"/>
</dbReference>
<keyword evidence="16" id="KW-1185">Reference proteome</keyword>
<keyword evidence="9 12" id="KW-0472">Membrane</keyword>
<evidence type="ECO:0000259" key="14">
    <source>
        <dbReference type="Pfam" id="PF03522"/>
    </source>
</evidence>
<sequence length="902" mass="99205">MSNEHTPLITSRVCGLTMIAPTCGAAPESPQESASGAPSQSPRRLNTFFGVMVPTVLSMFSIILFLRTGFVVGHAGLLEGLLMIAVAYIIISLTILSICAISTNGAIQGGGAYYMISRSLGPEFGGSIGLMFFLAKVFACGEYVLGLVEALLDVFGMDTESSASVGVRVLPQGYWYTILYSSVVLLLCLIICLVGAHIYSRTAFVILLVVTVSLLSIFISSVAVKPQNFVITHQGMGNQTLRYNASFTGFSAATLRSNLGPRYSLDYSTNTVMSFATVFAVMFTSCTGIMAGANMSGELKTPSVSIPRGTIIAVIYTFTVYILLFILASATCDRTLLIQDYGFFQRINLWPPFVTIGIFCASLSAAMCAMIGASRILHALALDQLFGKLQLFGFVTSPLGIPGDPFVLQCVVFAGHLNAVAGLVTVFYLLAFAAVDLACLALEWASAPNFRPTFQFFSWHTCLLGILSCLVMMFVINPVYSSGSIVLLLLLLLFLHYRSPTSSWGYISQALIFHQVRKYLLMLDVRKEHVKFWRPQVLLMVSNPRSSCQLILFVNQLKKGGLYVLGHVQLGDLDALPSDPVQQQYNFWLSLVDKLGVKAFVDLTLSPSVRQGTQHLLRITGLGGMKPNTLILGFYDSCTPDDFFLQDSAFYDTSVGQNSEGEYNFGVDLPSLQAHFPPVRHVESPRWLSPEEYVGIISDALKMNKNVCLGRYFFQLQGEGKDSKTDGSERTIDVWPLNLLQPGCRDYQDVCSLFLLQMACVLNMSSKWRNARMRIFLNVETASCDQGWVINEETFRDLLKKLRIRASIKIVSWDPAVQHHTISEEERPSESLPTLSEDFLSAVNCMLTEHSSQAAVRFLYLPRPPAQGSQAQQYLAQLEAITYGLGPTLLIHGVTPVTYTDL</sequence>
<dbReference type="GO" id="GO:0005886">
    <property type="term" value="C:plasma membrane"/>
    <property type="evidence" value="ECO:0007669"/>
    <property type="project" value="UniProtKB-SubCell"/>
</dbReference>
<keyword evidence="7 12" id="KW-0812">Transmembrane</keyword>
<dbReference type="Pfam" id="PF03522">
    <property type="entry name" value="SLC12"/>
    <property type="match status" value="1"/>
</dbReference>
<feature type="transmembrane region" description="Helical" evidence="12">
    <location>
        <begin position="272"/>
        <end position="291"/>
    </location>
</feature>
<reference evidence="15" key="2">
    <citation type="submission" date="2025-09" db="UniProtKB">
        <authorList>
            <consortium name="Ensembl"/>
        </authorList>
    </citation>
    <scope>IDENTIFICATION</scope>
</reference>
<feature type="transmembrane region" description="Helical" evidence="12">
    <location>
        <begin position="48"/>
        <end position="70"/>
    </location>
</feature>
<evidence type="ECO:0000313" key="16">
    <source>
        <dbReference type="Proteomes" id="UP000694383"/>
    </source>
</evidence>
<dbReference type="GO" id="GO:0055075">
    <property type="term" value="P:potassium ion homeostasis"/>
    <property type="evidence" value="ECO:0007669"/>
    <property type="project" value="TreeGrafter"/>
</dbReference>
<dbReference type="GO" id="GO:0055064">
    <property type="term" value="P:chloride ion homeostasis"/>
    <property type="evidence" value="ECO:0007669"/>
    <property type="project" value="TreeGrafter"/>
</dbReference>
<evidence type="ECO:0000256" key="9">
    <source>
        <dbReference type="ARBA" id="ARBA00023136"/>
    </source>
</evidence>
<feature type="transmembrane region" description="Helical" evidence="12">
    <location>
        <begin position="311"/>
        <end position="330"/>
    </location>
</feature>
<dbReference type="Pfam" id="PF00324">
    <property type="entry name" value="AA_permease"/>
    <property type="match status" value="1"/>
</dbReference>
<evidence type="ECO:0000256" key="4">
    <source>
        <dbReference type="ARBA" id="ARBA00019359"/>
    </source>
</evidence>
<evidence type="ECO:0000256" key="1">
    <source>
        <dbReference type="ARBA" id="ARBA00004651"/>
    </source>
</evidence>
<evidence type="ECO:0000256" key="7">
    <source>
        <dbReference type="ARBA" id="ARBA00022692"/>
    </source>
</evidence>
<dbReference type="Proteomes" id="UP000694383">
    <property type="component" value="Unplaced"/>
</dbReference>
<proteinExistence type="inferred from homology"/>
<evidence type="ECO:0000256" key="10">
    <source>
        <dbReference type="ARBA" id="ARBA00023180"/>
    </source>
</evidence>
<dbReference type="GO" id="GO:0015379">
    <property type="term" value="F:potassium:chloride symporter activity"/>
    <property type="evidence" value="ECO:0007669"/>
    <property type="project" value="TreeGrafter"/>
</dbReference>
<feature type="transmembrane region" description="Helical" evidence="12">
    <location>
        <begin position="174"/>
        <end position="196"/>
    </location>
</feature>
<organism evidence="15 16">
    <name type="scientific">Oryzias sinensis</name>
    <name type="common">Chinese medaka</name>
    <dbReference type="NCBI Taxonomy" id="183150"/>
    <lineage>
        <taxon>Eukaryota</taxon>
        <taxon>Metazoa</taxon>
        <taxon>Chordata</taxon>
        <taxon>Craniata</taxon>
        <taxon>Vertebrata</taxon>
        <taxon>Euteleostomi</taxon>
        <taxon>Actinopterygii</taxon>
        <taxon>Neopterygii</taxon>
        <taxon>Teleostei</taxon>
        <taxon>Neoteleostei</taxon>
        <taxon>Acanthomorphata</taxon>
        <taxon>Ovalentaria</taxon>
        <taxon>Atherinomorphae</taxon>
        <taxon>Beloniformes</taxon>
        <taxon>Adrianichthyidae</taxon>
        <taxon>Oryziinae</taxon>
        <taxon>Oryzias</taxon>
    </lineage>
</organism>
<keyword evidence="6" id="KW-1003">Cell membrane</keyword>
<feature type="domain" description="Amino acid permease/ SLC12A" evidence="13">
    <location>
        <begin position="50"/>
        <end position="538"/>
    </location>
</feature>
<dbReference type="PANTHER" id="PTHR11827:SF98">
    <property type="entry name" value="SOLUTE CARRIER FAMILY 12 MEMBER 9"/>
    <property type="match status" value="1"/>
</dbReference>
<comment type="subcellular location">
    <subcellularLocation>
        <location evidence="1">Cell membrane</location>
        <topology evidence="1">Multi-pass membrane protein</topology>
    </subcellularLocation>
    <subcellularLocation>
        <location evidence="2">Lysosome membrane</location>
    </subcellularLocation>
</comment>
<comment type="similarity">
    <text evidence="3">Belongs to the SLC12A transporter family.</text>
</comment>
<evidence type="ECO:0000256" key="12">
    <source>
        <dbReference type="SAM" id="Phobius"/>
    </source>
</evidence>
<keyword evidence="11" id="KW-0458">Lysosome</keyword>
<evidence type="ECO:0000259" key="13">
    <source>
        <dbReference type="Pfam" id="PF00324"/>
    </source>
</evidence>
<keyword evidence="8 12" id="KW-1133">Transmembrane helix</keyword>
<evidence type="ECO:0000256" key="2">
    <source>
        <dbReference type="ARBA" id="ARBA00004656"/>
    </source>
</evidence>
<dbReference type="GO" id="GO:0006884">
    <property type="term" value="P:cell volume homeostasis"/>
    <property type="evidence" value="ECO:0007669"/>
    <property type="project" value="TreeGrafter"/>
</dbReference>
<dbReference type="PANTHER" id="PTHR11827">
    <property type="entry name" value="SOLUTE CARRIER FAMILY 12, CATION COTRANSPORTERS"/>
    <property type="match status" value="1"/>
</dbReference>
<dbReference type="Ensembl" id="ENSOSIT00000053465.1">
    <property type="protein sequence ID" value="ENSOSIP00000050914.1"/>
    <property type="gene ID" value="ENSOSIG00000023664.1"/>
</dbReference>
<keyword evidence="5" id="KW-0813">Transport</keyword>
<feature type="transmembrane region" description="Helical" evidence="12">
    <location>
        <begin position="421"/>
        <end position="442"/>
    </location>
</feature>